<evidence type="ECO:0000256" key="4">
    <source>
        <dbReference type="ARBA" id="ARBA00022729"/>
    </source>
</evidence>
<dbReference type="EMBL" id="FJ266083">
    <property type="protein sequence ID" value="ACR38895.1"/>
    <property type="molecule type" value="Genomic_DNA"/>
</dbReference>
<dbReference type="Pfam" id="PF01357">
    <property type="entry name" value="Expansin_C"/>
    <property type="match status" value="1"/>
</dbReference>
<dbReference type="GO" id="GO:0005576">
    <property type="term" value="C:extracellular region"/>
    <property type="evidence" value="ECO:0007669"/>
    <property type="project" value="InterPro"/>
</dbReference>
<protein>
    <recommendedName>
        <fullName evidence="6">Expansin</fullName>
    </recommendedName>
</protein>
<evidence type="ECO:0000313" key="9">
    <source>
        <dbReference type="EMBL" id="ACR38895.1"/>
    </source>
</evidence>
<dbReference type="PRINTS" id="PR01225">
    <property type="entry name" value="EXPANSNFAMLY"/>
</dbReference>
<dbReference type="InterPro" id="IPR007117">
    <property type="entry name" value="Expansin_CBD"/>
</dbReference>
<dbReference type="PROSITE" id="PS50843">
    <property type="entry name" value="EXPANSIN_CBD"/>
    <property type="match status" value="1"/>
</dbReference>
<comment type="function">
    <text evidence="6">Causes loosening and extension of plant cell walls by disrupting non-covalent bonding between cellulose microfibrils and matrix glucans. No enzymatic activity has been found.</text>
</comment>
<dbReference type="CDD" id="cd22274">
    <property type="entry name" value="DPBB_EXPA_N"/>
    <property type="match status" value="1"/>
</dbReference>
<accession>C9WCL0</accession>
<evidence type="ECO:0000259" key="7">
    <source>
        <dbReference type="PROSITE" id="PS50842"/>
    </source>
</evidence>
<dbReference type="PANTHER" id="PTHR31867">
    <property type="entry name" value="EXPANSIN-A15"/>
    <property type="match status" value="1"/>
</dbReference>
<organism evidence="9">
    <name type="scientific">Apopellia endiviifolia</name>
    <name type="common">species B</name>
    <dbReference type="NCBI Taxonomy" id="119729"/>
    <lineage>
        <taxon>Eukaryota</taxon>
        <taxon>Viridiplantae</taxon>
        <taxon>Streptophyta</taxon>
        <taxon>Embryophyta</taxon>
        <taxon>Marchantiophyta</taxon>
        <taxon>Jungermanniopsida</taxon>
        <taxon>Pelliidae</taxon>
        <taxon>Pelliales</taxon>
        <taxon>Pelliaceae</taxon>
        <taxon>Apopellia</taxon>
    </lineage>
</organism>
<evidence type="ECO:0000256" key="5">
    <source>
        <dbReference type="ARBA" id="ARBA00023136"/>
    </source>
</evidence>
<reference evidence="9" key="1">
    <citation type="submission" date="2008-09" db="EMBL/GenBank/DDBJ databases">
        <title>Differentially expressed genes in male and female gametophyte of the liverwort Pellia endiviifolia ssp. B.</title>
        <authorList>
            <person name="Rojek A."/>
            <person name="Pasternak I."/>
            <person name="Szweykowska-Kulinska Z."/>
        </authorList>
    </citation>
    <scope>NUCLEOTIDE SEQUENCE</scope>
</reference>
<name>C9WCL0_9MARC</name>
<sequence length="247" mass="26556">MVAGTMRALLLVAFTLLLSSDELIIRADGWDYGHATYYGGSDASGTNNGACGYSNVFALGYGTLTAALSAPLFQDGRSCGACYQIMCSGDSACYRNSIVVTATNLCPQGSYGGWCDYPKAHFDLSQPAFSQIAAPVAGHVTLMYQRVTCSRNGGIKFNIQGHTYFMQVLVYNVGGMGDVHQVAIKGSRSNYWIYLMRGWGQNWSTGAVLDGQALSIAVTTSDGRTVTSNYVAGQYWQYGQTFQGAQF</sequence>
<dbReference type="GO" id="GO:0016020">
    <property type="term" value="C:membrane"/>
    <property type="evidence" value="ECO:0007669"/>
    <property type="project" value="UniProtKB-SubCell"/>
</dbReference>
<dbReference type="InterPro" id="IPR009009">
    <property type="entry name" value="RlpA-like_DPBB"/>
</dbReference>
<dbReference type="GO" id="GO:0009664">
    <property type="term" value="P:plant-type cell wall organization"/>
    <property type="evidence" value="ECO:0007669"/>
    <property type="project" value="InterPro"/>
</dbReference>
<dbReference type="Pfam" id="PF03330">
    <property type="entry name" value="DPBB_1"/>
    <property type="match status" value="1"/>
</dbReference>
<dbReference type="InterPro" id="IPR007118">
    <property type="entry name" value="Expan_Lol_pI"/>
</dbReference>
<dbReference type="Gene3D" id="2.40.40.10">
    <property type="entry name" value="RlpA-like domain"/>
    <property type="match status" value="1"/>
</dbReference>
<keyword evidence="3 6" id="KW-0964">Secreted</keyword>
<evidence type="ECO:0000256" key="2">
    <source>
        <dbReference type="ARBA" id="ARBA00022512"/>
    </source>
</evidence>
<keyword evidence="2 6" id="KW-0134">Cell wall</keyword>
<feature type="domain" description="Expansin-like EG45" evidence="7">
    <location>
        <begin position="48"/>
        <end position="154"/>
    </location>
</feature>
<evidence type="ECO:0000256" key="3">
    <source>
        <dbReference type="ARBA" id="ARBA00022525"/>
    </source>
</evidence>
<evidence type="ECO:0000256" key="6">
    <source>
        <dbReference type="RuleBase" id="RU365023"/>
    </source>
</evidence>
<feature type="domain" description="Expansin-like CBD" evidence="8">
    <location>
        <begin position="164"/>
        <end position="244"/>
    </location>
</feature>
<dbReference type="EMBL" id="FJ266092">
    <property type="protein sequence ID" value="ACR38904.1"/>
    <property type="molecule type" value="mRNA"/>
</dbReference>
<dbReference type="Gene3D" id="2.60.40.760">
    <property type="entry name" value="Expansin, cellulose-binding-like domain"/>
    <property type="match status" value="1"/>
</dbReference>
<comment type="subcellular location">
    <subcellularLocation>
        <location evidence="6">Secreted</location>
        <location evidence="6">Cell wall</location>
    </subcellularLocation>
    <subcellularLocation>
        <location evidence="6">Membrane</location>
        <topology evidence="6">Peripheral membrane protein</topology>
    </subcellularLocation>
</comment>
<dbReference type="InterPro" id="IPR036749">
    <property type="entry name" value="Expansin_CBD_sf"/>
</dbReference>
<evidence type="ECO:0000259" key="8">
    <source>
        <dbReference type="PROSITE" id="PS50843"/>
    </source>
</evidence>
<evidence type="ECO:0000256" key="1">
    <source>
        <dbReference type="ARBA" id="ARBA00005392"/>
    </source>
</evidence>
<comment type="similarity">
    <text evidence="1 6">Belongs to the expansin family. Expansin A subfamily.</text>
</comment>
<dbReference type="InterPro" id="IPR036908">
    <property type="entry name" value="RlpA-like_sf"/>
</dbReference>
<dbReference type="InterPro" id="IPR002963">
    <property type="entry name" value="Expansin"/>
</dbReference>
<keyword evidence="4 6" id="KW-0732">Signal</keyword>
<dbReference type="PROSITE" id="PS50842">
    <property type="entry name" value="EXPANSIN_EG45"/>
    <property type="match status" value="1"/>
</dbReference>
<dbReference type="AlphaFoldDB" id="C9WCL0"/>
<feature type="chain" id="PRO_5007649669" description="Expansin" evidence="6">
    <location>
        <begin position="21"/>
        <end position="247"/>
    </location>
</feature>
<dbReference type="SUPFAM" id="SSF49590">
    <property type="entry name" value="PHL pollen allergen"/>
    <property type="match status" value="1"/>
</dbReference>
<dbReference type="SMART" id="SM00837">
    <property type="entry name" value="DPBB_1"/>
    <property type="match status" value="1"/>
</dbReference>
<feature type="signal peptide" evidence="6">
    <location>
        <begin position="1"/>
        <end position="20"/>
    </location>
</feature>
<dbReference type="SUPFAM" id="SSF50685">
    <property type="entry name" value="Barwin-like endoglucanases"/>
    <property type="match status" value="1"/>
</dbReference>
<proteinExistence type="evidence at transcript level"/>
<dbReference type="InterPro" id="IPR007112">
    <property type="entry name" value="Expansin/allergen_DPBB_dom"/>
</dbReference>
<dbReference type="PRINTS" id="PR01226">
    <property type="entry name" value="EXPANSIN"/>
</dbReference>
<keyword evidence="5" id="KW-0472">Membrane</keyword>
<keyword evidence="6" id="KW-0961">Cell wall biogenesis/degradation</keyword>